<keyword evidence="3 8" id="KW-0812">Transmembrane</keyword>
<name>A0A9P6RVY9_9FUNG</name>
<dbReference type="Gene3D" id="1.10.287.70">
    <property type="match status" value="2"/>
</dbReference>
<dbReference type="PRINTS" id="PR01333">
    <property type="entry name" value="2POREKCHANEL"/>
</dbReference>
<feature type="transmembrane region" description="Helical" evidence="10">
    <location>
        <begin position="518"/>
        <end position="535"/>
    </location>
</feature>
<dbReference type="GO" id="GO:0005886">
    <property type="term" value="C:plasma membrane"/>
    <property type="evidence" value="ECO:0007669"/>
    <property type="project" value="TreeGrafter"/>
</dbReference>
<evidence type="ECO:0000313" key="12">
    <source>
        <dbReference type="EMBL" id="KAG0329925.1"/>
    </source>
</evidence>
<accession>A0A9P6RVY9</accession>
<sequence>MTVSSPARDIPPALQSTYRVLPLLIGCAIPASILINVQSITSPWVGIHTYNETLQDWNRDVEIVSIPHWLTVIVVLALVTAIICNICILFRFLERFVWHSVVLSLVTATLQDVLCIVAIVPFCILYPKSKGFIYLQGFWTMIASMIFSFVATALMSIDFHSTPNFRLQGSGVTHKQRILIAEAMSMCLYLAIGALIFIYIEKWTFLDALFFVVVTITTIGFGDKSPASPGGRVFVVFYAAGGIVLLALIVTSIRYVILEDLHGHFAIRAKEHRARRRAHRMERKAQRAREAEQLRRMEGSNTAEHVELHTFTRYFGHLPRHLHGAGTGSNRFKLHDIFSRTSDTSENWPAGRAEESHSDTTLNQMSRSEVLEMPKTTNDSQRATLQSASSTPMQSRNTSMRAEEASTEYGDVFHPQNTIDGDNSHNETTDDSRIKASHPNKSWWHRSTSIFRKKPTTAELVANMHLATIEELQEIERQQAYREMMQEYRIRLRISATTFIVFWLVGAVMFTFVESWDFGTSMYFVFIAFSTIGYGDLVPRTLAGRTIFLVYCLLGVVTLTSWASLVTEVLSKRMRKHIVERQLRREERLDEQDDGGGMTRNDTDLEAGLSQEAENDDLPRNDRVQVLHNLVETSPADETGIATDDVDCEGCLQKLVQVSKEFDQLLQKVLVQDESQIESNHTSHFPKELPQSPPPFSDPRAIVSYLEQEDDESDTFLGPSLSRDIISTSSMHQHLVHPIMHEGRHLTDSHSHTETYHGTNRASTPVNNSSQLNISAWPISATAALLGPSAVHITDVARERMPSPSLSLPAAMRSSPSPSYPTNHQHNGNDAIVVPAIQWRQLIDCATQFRALTEACEDALQKVAAWDAREKKLRKKRHENRLRQKKLLQKRRKQLEEQGLDLGGVDLDQEDELEDLEDWDEEGSNDDDDDETQDQIRGRIAERLLGRKKGEMRRGSGQDRLGDQRPSSARHHRRLEHQSQHPSDDRDDESDHNRSSTTQPTQPNRHHRQHRVRHTPLSPTPLPLSTLLQARIISQENMSSSPKPSFKSVHHAASHQHPRKDSSSIASASERRRQQPMDLRRHRRESYRNLPQSPSRRARADRYSLSATATRADLIDEQASSVTMQPSTQLRLSTMSAAAQTEPDTETSEHESASESRHIG</sequence>
<feature type="compositionally biased region" description="Basic and acidic residues" evidence="9">
    <location>
        <begin position="1069"/>
        <end position="1079"/>
    </location>
</feature>
<comment type="caution">
    <text evidence="12">The sequence shown here is derived from an EMBL/GenBank/DDBJ whole genome shotgun (WGS) entry which is preliminary data.</text>
</comment>
<dbReference type="InterPro" id="IPR003280">
    <property type="entry name" value="2pore_dom_K_chnl"/>
</dbReference>
<evidence type="ECO:0000256" key="5">
    <source>
        <dbReference type="ARBA" id="ARBA00023065"/>
    </source>
</evidence>
<evidence type="ECO:0000256" key="10">
    <source>
        <dbReference type="SAM" id="Phobius"/>
    </source>
</evidence>
<evidence type="ECO:0000256" key="6">
    <source>
        <dbReference type="ARBA" id="ARBA00023136"/>
    </source>
</evidence>
<evidence type="ECO:0000259" key="11">
    <source>
        <dbReference type="Pfam" id="PF07885"/>
    </source>
</evidence>
<reference evidence="12" key="1">
    <citation type="journal article" date="2020" name="Fungal Divers.">
        <title>Resolving the Mortierellaceae phylogeny through synthesis of multi-gene phylogenetics and phylogenomics.</title>
        <authorList>
            <person name="Vandepol N."/>
            <person name="Liber J."/>
            <person name="Desiro A."/>
            <person name="Na H."/>
            <person name="Kennedy M."/>
            <person name="Barry K."/>
            <person name="Grigoriev I.V."/>
            <person name="Miller A.N."/>
            <person name="O'Donnell K."/>
            <person name="Stajich J.E."/>
            <person name="Bonito G."/>
        </authorList>
    </citation>
    <scope>NUCLEOTIDE SEQUENCE</scope>
    <source>
        <strain evidence="12">REB-010B</strain>
    </source>
</reference>
<feature type="compositionally biased region" description="Polar residues" evidence="9">
    <location>
        <begin position="375"/>
        <end position="400"/>
    </location>
</feature>
<evidence type="ECO:0000256" key="7">
    <source>
        <dbReference type="ARBA" id="ARBA00023303"/>
    </source>
</evidence>
<keyword evidence="13" id="KW-1185">Reference proteome</keyword>
<feature type="transmembrane region" description="Helical" evidence="10">
    <location>
        <begin position="235"/>
        <end position="258"/>
    </location>
</feature>
<comment type="subcellular location">
    <subcellularLocation>
        <location evidence="1">Membrane</location>
        <topology evidence="1">Multi-pass membrane protein</topology>
    </subcellularLocation>
</comment>
<keyword evidence="6 10" id="KW-0472">Membrane</keyword>
<evidence type="ECO:0000313" key="13">
    <source>
        <dbReference type="Proteomes" id="UP000738325"/>
    </source>
</evidence>
<feature type="compositionally biased region" description="Basic residues" evidence="9">
    <location>
        <begin position="1004"/>
        <end position="1014"/>
    </location>
</feature>
<feature type="region of interest" description="Disordered" evidence="9">
    <location>
        <begin position="941"/>
        <end position="1023"/>
    </location>
</feature>
<evidence type="ECO:0000256" key="8">
    <source>
        <dbReference type="RuleBase" id="RU003857"/>
    </source>
</evidence>
<comment type="similarity">
    <text evidence="8">Belongs to the two pore domain potassium channel (TC 1.A.1.8) family.</text>
</comment>
<dbReference type="PANTHER" id="PTHR11003">
    <property type="entry name" value="POTASSIUM CHANNEL, SUBFAMILY K"/>
    <property type="match status" value="1"/>
</dbReference>
<proteinExistence type="inferred from homology"/>
<keyword evidence="2 8" id="KW-0813">Transport</keyword>
<keyword evidence="4 10" id="KW-1133">Transmembrane helix</keyword>
<organism evidence="12 13">
    <name type="scientific">Dissophora globulifera</name>
    <dbReference type="NCBI Taxonomy" id="979702"/>
    <lineage>
        <taxon>Eukaryota</taxon>
        <taxon>Fungi</taxon>
        <taxon>Fungi incertae sedis</taxon>
        <taxon>Mucoromycota</taxon>
        <taxon>Mortierellomycotina</taxon>
        <taxon>Mortierellomycetes</taxon>
        <taxon>Mortierellales</taxon>
        <taxon>Mortierellaceae</taxon>
        <taxon>Dissophora</taxon>
    </lineage>
</organism>
<feature type="transmembrane region" description="Helical" evidence="10">
    <location>
        <begin position="492"/>
        <end position="512"/>
    </location>
</feature>
<feature type="region of interest" description="Disordered" evidence="9">
    <location>
        <begin position="677"/>
        <end position="697"/>
    </location>
</feature>
<gene>
    <name evidence="12" type="ORF">BGZ99_010036</name>
</gene>
<dbReference type="PANTHER" id="PTHR11003:SF342">
    <property type="entry name" value="OUTWARD-RECTIFIER POTASSIUM CHANNEL TOK1"/>
    <property type="match status" value="1"/>
</dbReference>
<feature type="compositionally biased region" description="Basic and acidic residues" evidence="9">
    <location>
        <begin position="941"/>
        <end position="963"/>
    </location>
</feature>
<dbReference type="InterPro" id="IPR013099">
    <property type="entry name" value="K_chnl_dom"/>
</dbReference>
<evidence type="ECO:0000256" key="9">
    <source>
        <dbReference type="SAM" id="MobiDB-lite"/>
    </source>
</evidence>
<feature type="compositionally biased region" description="Basic residues" evidence="9">
    <location>
        <begin position="1048"/>
        <end position="1058"/>
    </location>
</feature>
<keyword evidence="5 8" id="KW-0406">Ion transport</keyword>
<evidence type="ECO:0000256" key="3">
    <source>
        <dbReference type="ARBA" id="ARBA00022692"/>
    </source>
</evidence>
<feature type="domain" description="Potassium channel" evidence="11">
    <location>
        <begin position="186"/>
        <end position="254"/>
    </location>
</feature>
<feature type="transmembrane region" description="Helical" evidence="10">
    <location>
        <begin position="547"/>
        <end position="565"/>
    </location>
</feature>
<dbReference type="GO" id="GO:0022841">
    <property type="term" value="F:potassium ion leak channel activity"/>
    <property type="evidence" value="ECO:0007669"/>
    <property type="project" value="TreeGrafter"/>
</dbReference>
<feature type="transmembrane region" description="Helical" evidence="10">
    <location>
        <begin position="133"/>
        <end position="157"/>
    </location>
</feature>
<dbReference type="OrthoDB" id="297496at2759"/>
<feature type="transmembrane region" description="Helical" evidence="10">
    <location>
        <begin position="20"/>
        <end position="46"/>
    </location>
</feature>
<keyword evidence="7 8" id="KW-0407">Ion channel</keyword>
<feature type="region of interest" description="Disordered" evidence="9">
    <location>
        <begin position="1037"/>
        <end position="1160"/>
    </location>
</feature>
<dbReference type="Pfam" id="PF07885">
    <property type="entry name" value="Ion_trans_2"/>
    <property type="match status" value="2"/>
</dbReference>
<protein>
    <recommendedName>
        <fullName evidence="11">Potassium channel domain-containing protein</fullName>
    </recommendedName>
</protein>
<evidence type="ECO:0000256" key="1">
    <source>
        <dbReference type="ARBA" id="ARBA00004141"/>
    </source>
</evidence>
<feature type="domain" description="Potassium channel" evidence="11">
    <location>
        <begin position="500"/>
        <end position="571"/>
    </location>
</feature>
<evidence type="ECO:0000256" key="2">
    <source>
        <dbReference type="ARBA" id="ARBA00022448"/>
    </source>
</evidence>
<evidence type="ECO:0000256" key="4">
    <source>
        <dbReference type="ARBA" id="ARBA00022989"/>
    </source>
</evidence>
<dbReference type="Proteomes" id="UP000738325">
    <property type="component" value="Unassembled WGS sequence"/>
</dbReference>
<feature type="transmembrane region" description="Helical" evidence="10">
    <location>
        <begin position="178"/>
        <end position="200"/>
    </location>
</feature>
<feature type="compositionally biased region" description="Basic and acidic residues" evidence="9">
    <location>
        <begin position="976"/>
        <end position="994"/>
    </location>
</feature>
<feature type="compositionally biased region" description="Polar residues" evidence="9">
    <location>
        <begin position="1118"/>
        <end position="1139"/>
    </location>
</feature>
<feature type="transmembrane region" description="Helical" evidence="10">
    <location>
        <begin position="102"/>
        <end position="127"/>
    </location>
</feature>
<dbReference type="EMBL" id="JAAAIP010000009">
    <property type="protein sequence ID" value="KAG0329925.1"/>
    <property type="molecule type" value="Genomic_DNA"/>
</dbReference>
<feature type="transmembrane region" description="Helical" evidence="10">
    <location>
        <begin position="66"/>
        <end position="90"/>
    </location>
</feature>
<dbReference type="GO" id="GO:0030322">
    <property type="term" value="P:stabilization of membrane potential"/>
    <property type="evidence" value="ECO:0007669"/>
    <property type="project" value="TreeGrafter"/>
</dbReference>
<feature type="compositionally biased region" description="Basic and acidic residues" evidence="9">
    <location>
        <begin position="422"/>
        <end position="434"/>
    </location>
</feature>
<feature type="region of interest" description="Disordered" evidence="9">
    <location>
        <begin position="342"/>
        <end position="440"/>
    </location>
</feature>
<dbReference type="SUPFAM" id="SSF81324">
    <property type="entry name" value="Voltage-gated potassium channels"/>
    <property type="match status" value="2"/>
</dbReference>
<feature type="compositionally biased region" description="Basic and acidic residues" evidence="9">
    <location>
        <begin position="1147"/>
        <end position="1160"/>
    </location>
</feature>
<dbReference type="AlphaFoldDB" id="A0A9P6RVY9"/>
<dbReference type="GO" id="GO:0015271">
    <property type="term" value="F:outward rectifier potassium channel activity"/>
    <property type="evidence" value="ECO:0007669"/>
    <property type="project" value="TreeGrafter"/>
</dbReference>